<sequence>MTKSSVRIEQGGQNLSDSIIQLDNVHLTLTSKAGPVHILRGVSLDIPAGQPAAIVGPSGSGKTSLLMVMAGLERASSGSVAIAGRELTRLSEDDLAVLRGAEMGIIFQSFHLVPTMTALENVALPMELAGEADAYKNARELLKEVGLAARVEHYPAELSGGEQQRVAIARALVREPRIIFADEPTGNLDGGTGRQIVDLLFGLRRRRNATLVIVTHDDRLAHMADRIIRMSDGSVASDESTRSSAVRAVSP</sequence>
<evidence type="ECO:0000256" key="1">
    <source>
        <dbReference type="ARBA" id="ARBA00022448"/>
    </source>
</evidence>
<accession>D8JWU4</accession>
<keyword evidence="1" id="KW-0813">Transport</keyword>
<dbReference type="PANTHER" id="PTHR24220:SF659">
    <property type="entry name" value="TRANSPORTER, PUTATIVE-RELATED"/>
    <property type="match status" value="1"/>
</dbReference>
<dbReference type="GO" id="GO:0098796">
    <property type="term" value="C:membrane protein complex"/>
    <property type="evidence" value="ECO:0007669"/>
    <property type="project" value="UniProtKB-ARBA"/>
</dbReference>
<keyword evidence="5" id="KW-1278">Translocase</keyword>
<evidence type="ECO:0000313" key="9">
    <source>
        <dbReference type="Proteomes" id="UP000002033"/>
    </source>
</evidence>
<dbReference type="AlphaFoldDB" id="D8JWU4"/>
<keyword evidence="3" id="KW-0547">Nucleotide-binding</keyword>
<organism evidence="8 9">
    <name type="scientific">Hyphomicrobium denitrificans (strain ATCC 51888 / DSM 1869 / NCIMB 11706 / TK 0415)</name>
    <dbReference type="NCBI Taxonomy" id="582899"/>
    <lineage>
        <taxon>Bacteria</taxon>
        <taxon>Pseudomonadati</taxon>
        <taxon>Pseudomonadota</taxon>
        <taxon>Alphaproteobacteria</taxon>
        <taxon>Hyphomicrobiales</taxon>
        <taxon>Hyphomicrobiaceae</taxon>
        <taxon>Hyphomicrobium</taxon>
    </lineage>
</organism>
<keyword evidence="4" id="KW-0067">ATP-binding</keyword>
<dbReference type="GO" id="GO:0005886">
    <property type="term" value="C:plasma membrane"/>
    <property type="evidence" value="ECO:0007669"/>
    <property type="project" value="TreeGrafter"/>
</dbReference>
<dbReference type="eggNOG" id="COG4181">
    <property type="taxonomic scope" value="Bacteria"/>
</dbReference>
<keyword evidence="9" id="KW-1185">Reference proteome</keyword>
<reference evidence="9" key="1">
    <citation type="journal article" date="2011" name="J. Bacteriol.">
        <title>Genome sequences of eight morphologically diverse alphaproteobacteria.</title>
        <authorList>
            <consortium name="US DOE Joint Genome Institute"/>
            <person name="Brown P.J."/>
            <person name="Kysela D.T."/>
            <person name="Buechlein A."/>
            <person name="Hemmerich C."/>
            <person name="Brun Y.V."/>
        </authorList>
    </citation>
    <scope>NUCLEOTIDE SEQUENCE [LARGE SCALE GENOMIC DNA]</scope>
    <source>
        <strain evidence="9">ATCC 51888 / DSM 1869 / NCIB 11706 / TK 0415</strain>
    </source>
</reference>
<evidence type="ECO:0000256" key="5">
    <source>
        <dbReference type="ARBA" id="ARBA00022967"/>
    </source>
</evidence>
<proteinExistence type="inferred from homology"/>
<name>D8JWU4_HYPDA</name>
<evidence type="ECO:0000256" key="4">
    <source>
        <dbReference type="ARBA" id="ARBA00022840"/>
    </source>
</evidence>
<dbReference type="InterPro" id="IPR017911">
    <property type="entry name" value="MacB-like_ATP-bd"/>
</dbReference>
<keyword evidence="2" id="KW-0472">Membrane</keyword>
<dbReference type="Proteomes" id="UP000002033">
    <property type="component" value="Chromosome"/>
</dbReference>
<dbReference type="KEGG" id="hdn:Hden_3259"/>
<dbReference type="FunFam" id="3.40.50.300:FF:000032">
    <property type="entry name" value="Export ABC transporter ATP-binding protein"/>
    <property type="match status" value="1"/>
</dbReference>
<gene>
    <name evidence="8" type="ordered locus">Hden_3259</name>
</gene>
<dbReference type="GO" id="GO:0022857">
    <property type="term" value="F:transmembrane transporter activity"/>
    <property type="evidence" value="ECO:0007669"/>
    <property type="project" value="TreeGrafter"/>
</dbReference>
<dbReference type="Gene3D" id="3.40.50.300">
    <property type="entry name" value="P-loop containing nucleotide triphosphate hydrolases"/>
    <property type="match status" value="1"/>
</dbReference>
<dbReference type="PROSITE" id="PS00211">
    <property type="entry name" value="ABC_TRANSPORTER_1"/>
    <property type="match status" value="1"/>
</dbReference>
<dbReference type="InterPro" id="IPR003439">
    <property type="entry name" value="ABC_transporter-like_ATP-bd"/>
</dbReference>
<keyword evidence="2" id="KW-1003">Cell membrane</keyword>
<dbReference type="SUPFAM" id="SSF52540">
    <property type="entry name" value="P-loop containing nucleoside triphosphate hydrolases"/>
    <property type="match status" value="1"/>
</dbReference>
<evidence type="ECO:0000313" key="8">
    <source>
        <dbReference type="EMBL" id="ADJ25052.1"/>
    </source>
</evidence>
<dbReference type="OrthoDB" id="9802264at2"/>
<dbReference type="CDD" id="cd03255">
    <property type="entry name" value="ABC_MJ0796_LolCDE_FtsE"/>
    <property type="match status" value="1"/>
</dbReference>
<dbReference type="InterPro" id="IPR015854">
    <property type="entry name" value="ABC_transpr_LolD-like"/>
</dbReference>
<dbReference type="InterPro" id="IPR027417">
    <property type="entry name" value="P-loop_NTPase"/>
</dbReference>
<evidence type="ECO:0000256" key="3">
    <source>
        <dbReference type="ARBA" id="ARBA00022741"/>
    </source>
</evidence>
<dbReference type="Pfam" id="PF00005">
    <property type="entry name" value="ABC_tran"/>
    <property type="match status" value="1"/>
</dbReference>
<evidence type="ECO:0000256" key="2">
    <source>
        <dbReference type="ARBA" id="ARBA00022519"/>
    </source>
</evidence>
<dbReference type="GO" id="GO:0016887">
    <property type="term" value="F:ATP hydrolysis activity"/>
    <property type="evidence" value="ECO:0007669"/>
    <property type="project" value="InterPro"/>
</dbReference>
<dbReference type="SMART" id="SM00382">
    <property type="entry name" value="AAA"/>
    <property type="match status" value="1"/>
</dbReference>
<dbReference type="PANTHER" id="PTHR24220">
    <property type="entry name" value="IMPORT ATP-BINDING PROTEIN"/>
    <property type="match status" value="1"/>
</dbReference>
<dbReference type="InterPro" id="IPR017871">
    <property type="entry name" value="ABC_transporter-like_CS"/>
</dbReference>
<keyword evidence="2" id="KW-0997">Cell inner membrane</keyword>
<evidence type="ECO:0000256" key="6">
    <source>
        <dbReference type="ARBA" id="ARBA00038388"/>
    </source>
</evidence>
<dbReference type="HOGENOM" id="CLU_000604_1_22_5"/>
<dbReference type="RefSeq" id="WP_013217211.1">
    <property type="nucleotide sequence ID" value="NC_014313.1"/>
</dbReference>
<protein>
    <submittedName>
        <fullName evidence="8">ABC transporter related protein</fullName>
    </submittedName>
</protein>
<evidence type="ECO:0000259" key="7">
    <source>
        <dbReference type="PROSITE" id="PS50893"/>
    </source>
</evidence>
<dbReference type="PROSITE" id="PS50893">
    <property type="entry name" value="ABC_TRANSPORTER_2"/>
    <property type="match status" value="1"/>
</dbReference>
<comment type="similarity">
    <text evidence="6">Belongs to the ABC transporter superfamily. Macrolide exporter (TC 3.A.1.122) family.</text>
</comment>
<dbReference type="EMBL" id="CP002083">
    <property type="protein sequence ID" value="ADJ25052.1"/>
    <property type="molecule type" value="Genomic_DNA"/>
</dbReference>
<feature type="domain" description="ABC transporter" evidence="7">
    <location>
        <begin position="20"/>
        <end position="251"/>
    </location>
</feature>
<dbReference type="GO" id="GO:0005524">
    <property type="term" value="F:ATP binding"/>
    <property type="evidence" value="ECO:0007669"/>
    <property type="project" value="UniProtKB-KW"/>
</dbReference>
<dbReference type="InterPro" id="IPR003593">
    <property type="entry name" value="AAA+_ATPase"/>
</dbReference>
<dbReference type="STRING" id="582899.Hden_3259"/>